<dbReference type="RefSeq" id="WP_282546680.1">
    <property type="nucleotide sequence ID" value="NZ_JASCIQ010000052.1"/>
</dbReference>
<name>A0ABT6SLK7_9ACTN</name>
<feature type="transmembrane region" description="Helical" evidence="1">
    <location>
        <begin position="106"/>
        <end position="127"/>
    </location>
</feature>
<keyword evidence="1" id="KW-0472">Membrane</keyword>
<sequence>MRLVPWWAVLSSACAPLLLVGGWSVAEELHGPGYDPVTETISVMAAAGSPGRLVLTGSLFVLGACHLVTALGLRAAAPAGRVALGCGGAAVMGMALVPVPESGGSLVHGWVVGVGFALMALWPVLAADRDGTGPWALRPVLSIVMCLLMGAGALWFLLELHSKGAAGVAERVVTTVQTLWPFVVVASCLGPGSRAPSEIRRRSGRG</sequence>
<reference evidence="2 3" key="1">
    <citation type="submission" date="2023-05" db="EMBL/GenBank/DDBJ databases">
        <title>Draft genome sequence of Streptomyces sp. B-S-A6 isolated from a cave soil in Thailand.</title>
        <authorList>
            <person name="Chamroensaksri N."/>
            <person name="Muangham S."/>
        </authorList>
    </citation>
    <scope>NUCLEOTIDE SEQUENCE [LARGE SCALE GENOMIC DNA]</scope>
    <source>
        <strain evidence="2 3">B-S-A6</strain>
    </source>
</reference>
<proteinExistence type="predicted"/>
<organism evidence="2 3">
    <name type="scientific">Streptomyces cavernicola</name>
    <dbReference type="NCBI Taxonomy" id="3043613"/>
    <lineage>
        <taxon>Bacteria</taxon>
        <taxon>Bacillati</taxon>
        <taxon>Actinomycetota</taxon>
        <taxon>Actinomycetes</taxon>
        <taxon>Kitasatosporales</taxon>
        <taxon>Streptomycetaceae</taxon>
        <taxon>Streptomyces</taxon>
    </lineage>
</organism>
<keyword evidence="1" id="KW-0812">Transmembrane</keyword>
<keyword evidence="3" id="KW-1185">Reference proteome</keyword>
<dbReference type="InterPro" id="IPR009339">
    <property type="entry name" value="DUF998"/>
</dbReference>
<gene>
    <name evidence="2" type="ORF">QIS96_33905</name>
</gene>
<feature type="transmembrane region" description="Helical" evidence="1">
    <location>
        <begin position="82"/>
        <end position="100"/>
    </location>
</feature>
<feature type="transmembrane region" description="Helical" evidence="1">
    <location>
        <begin position="50"/>
        <end position="70"/>
    </location>
</feature>
<accession>A0ABT6SLK7</accession>
<keyword evidence="1" id="KW-1133">Transmembrane helix</keyword>
<feature type="transmembrane region" description="Helical" evidence="1">
    <location>
        <begin position="139"/>
        <end position="158"/>
    </location>
</feature>
<evidence type="ECO:0000313" key="3">
    <source>
        <dbReference type="Proteomes" id="UP001223978"/>
    </source>
</evidence>
<dbReference type="Proteomes" id="UP001223978">
    <property type="component" value="Unassembled WGS sequence"/>
</dbReference>
<evidence type="ECO:0000256" key="1">
    <source>
        <dbReference type="SAM" id="Phobius"/>
    </source>
</evidence>
<feature type="transmembrane region" description="Helical" evidence="1">
    <location>
        <begin position="178"/>
        <end position="195"/>
    </location>
</feature>
<comment type="caution">
    <text evidence="2">The sequence shown here is derived from an EMBL/GenBank/DDBJ whole genome shotgun (WGS) entry which is preliminary data.</text>
</comment>
<dbReference type="EMBL" id="JASCIQ010000052">
    <property type="protein sequence ID" value="MDI3408799.1"/>
    <property type="molecule type" value="Genomic_DNA"/>
</dbReference>
<protein>
    <submittedName>
        <fullName evidence="2">DUF998 domain-containing protein</fullName>
    </submittedName>
</protein>
<dbReference type="Pfam" id="PF06197">
    <property type="entry name" value="DUF998"/>
    <property type="match status" value="1"/>
</dbReference>
<evidence type="ECO:0000313" key="2">
    <source>
        <dbReference type="EMBL" id="MDI3408799.1"/>
    </source>
</evidence>